<feature type="chain" id="PRO_5046715619" description="Lipoprotein" evidence="1">
    <location>
        <begin position="19"/>
        <end position="249"/>
    </location>
</feature>
<evidence type="ECO:0000313" key="3">
    <source>
        <dbReference type="Proteomes" id="UP001597295"/>
    </source>
</evidence>
<protein>
    <recommendedName>
        <fullName evidence="4">Lipoprotein</fullName>
    </recommendedName>
</protein>
<comment type="caution">
    <text evidence="2">The sequence shown here is derived from an EMBL/GenBank/DDBJ whole genome shotgun (WGS) entry which is preliminary data.</text>
</comment>
<feature type="signal peptide" evidence="1">
    <location>
        <begin position="1"/>
        <end position="18"/>
    </location>
</feature>
<proteinExistence type="predicted"/>
<keyword evidence="1" id="KW-0732">Signal</keyword>
<organism evidence="2 3">
    <name type="scientific">Lacibacterium aquatile</name>
    <dbReference type="NCBI Taxonomy" id="1168082"/>
    <lineage>
        <taxon>Bacteria</taxon>
        <taxon>Pseudomonadati</taxon>
        <taxon>Pseudomonadota</taxon>
        <taxon>Alphaproteobacteria</taxon>
        <taxon>Rhodospirillales</taxon>
        <taxon>Rhodospirillaceae</taxon>
    </lineage>
</organism>
<dbReference type="PROSITE" id="PS51257">
    <property type="entry name" value="PROKAR_LIPOPROTEIN"/>
    <property type="match status" value="1"/>
</dbReference>
<name>A0ABW5DS08_9PROT</name>
<gene>
    <name evidence="2" type="ORF">ACFSM5_13610</name>
</gene>
<accession>A0ABW5DS08</accession>
<evidence type="ECO:0000256" key="1">
    <source>
        <dbReference type="SAM" id="SignalP"/>
    </source>
</evidence>
<dbReference type="Proteomes" id="UP001597295">
    <property type="component" value="Unassembled WGS sequence"/>
</dbReference>
<reference evidence="3" key="1">
    <citation type="journal article" date="2019" name="Int. J. Syst. Evol. Microbiol.">
        <title>The Global Catalogue of Microorganisms (GCM) 10K type strain sequencing project: providing services to taxonomists for standard genome sequencing and annotation.</title>
        <authorList>
            <consortium name="The Broad Institute Genomics Platform"/>
            <consortium name="The Broad Institute Genome Sequencing Center for Infectious Disease"/>
            <person name="Wu L."/>
            <person name="Ma J."/>
        </authorList>
    </citation>
    <scope>NUCLEOTIDE SEQUENCE [LARGE SCALE GENOMIC DNA]</scope>
    <source>
        <strain evidence="3">CGMCC 1.19062</strain>
    </source>
</reference>
<evidence type="ECO:0000313" key="2">
    <source>
        <dbReference type="EMBL" id="MFD2263933.1"/>
    </source>
</evidence>
<dbReference type="RefSeq" id="WP_379876975.1">
    <property type="nucleotide sequence ID" value="NZ_JBHUIP010000012.1"/>
</dbReference>
<dbReference type="EMBL" id="JBHUIP010000012">
    <property type="protein sequence ID" value="MFD2263933.1"/>
    <property type="molecule type" value="Genomic_DNA"/>
</dbReference>
<keyword evidence="3" id="KW-1185">Reference proteome</keyword>
<evidence type="ECO:0008006" key="4">
    <source>
        <dbReference type="Google" id="ProtNLM"/>
    </source>
</evidence>
<sequence>MNILSRILLLVATSCLLAACTTPPVPFDASAEKIQTIGVLPPRISNTASVQLATSVGQSFGLIGALVDAGMQADRDSKFKQIADANNIQVQTIFLTALSDRLQQLGYKTAPIAFNRDAQTSTQASNAAGTEFIAVYPKTSDPAVDAYLDLVVLGYGYRAAGIRDETPYRPMFEAKVRLVDAKTSAVLMQDHLSYNPIIQDKNIVSIAPDPAYAFTTFDILMANPEKAVTGLKSATEQTASTIANLLKKQ</sequence>